<gene>
    <name evidence="10" type="ORF">UFOPK2786_01783</name>
</gene>
<keyword evidence="5" id="KW-0653">Protein transport</keyword>
<reference evidence="10" key="1">
    <citation type="submission" date="2020-05" db="EMBL/GenBank/DDBJ databases">
        <authorList>
            <person name="Chiriac C."/>
            <person name="Salcher M."/>
            <person name="Ghai R."/>
            <person name="Kavagutti S V."/>
        </authorList>
    </citation>
    <scope>NUCLEOTIDE SEQUENCE</scope>
</reference>
<keyword evidence="6 9" id="KW-1133">Transmembrane helix</keyword>
<dbReference type="PRINTS" id="PR01853">
    <property type="entry name" value="YAJCTRNLCASE"/>
</dbReference>
<keyword evidence="4 9" id="KW-0812">Transmembrane</keyword>
<dbReference type="PANTHER" id="PTHR33909:SF1">
    <property type="entry name" value="SEC TRANSLOCON ACCESSORY COMPLEX SUBUNIT YAJC"/>
    <property type="match status" value="1"/>
</dbReference>
<evidence type="ECO:0000256" key="6">
    <source>
        <dbReference type="ARBA" id="ARBA00022989"/>
    </source>
</evidence>
<keyword evidence="2" id="KW-0813">Transport</keyword>
<evidence type="ECO:0000256" key="9">
    <source>
        <dbReference type="SAM" id="Phobius"/>
    </source>
</evidence>
<evidence type="ECO:0000256" key="8">
    <source>
        <dbReference type="ARBA" id="ARBA00023136"/>
    </source>
</evidence>
<dbReference type="EMBL" id="CAEZYW010000347">
    <property type="protein sequence ID" value="CAB4759985.1"/>
    <property type="molecule type" value="Genomic_DNA"/>
</dbReference>
<evidence type="ECO:0000256" key="4">
    <source>
        <dbReference type="ARBA" id="ARBA00022692"/>
    </source>
</evidence>
<keyword evidence="3" id="KW-1003">Cell membrane</keyword>
<evidence type="ECO:0000313" key="10">
    <source>
        <dbReference type="EMBL" id="CAB4759985.1"/>
    </source>
</evidence>
<comment type="subcellular location">
    <subcellularLocation>
        <location evidence="1">Cell membrane</location>
        <topology evidence="1">Single-pass membrane protein</topology>
    </subcellularLocation>
</comment>
<organism evidence="10">
    <name type="scientific">freshwater metagenome</name>
    <dbReference type="NCBI Taxonomy" id="449393"/>
    <lineage>
        <taxon>unclassified sequences</taxon>
        <taxon>metagenomes</taxon>
        <taxon>ecological metagenomes</taxon>
    </lineage>
</organism>
<sequence>MDLVTILPLLLIGVVFYLLVLRPQKARQKAQAAMIAAVAPGSSVMTTAGVFGTVVASNADEVSLEIAPGVVIRMLPAAIAKVIPVEEPDADSAAVNLEKPAPDESAQ</sequence>
<protein>
    <submittedName>
        <fullName evidence="10">Unannotated protein</fullName>
    </submittedName>
</protein>
<proteinExistence type="predicted"/>
<evidence type="ECO:0000256" key="3">
    <source>
        <dbReference type="ARBA" id="ARBA00022475"/>
    </source>
</evidence>
<dbReference type="GO" id="GO:0005886">
    <property type="term" value="C:plasma membrane"/>
    <property type="evidence" value="ECO:0007669"/>
    <property type="project" value="UniProtKB-SubCell"/>
</dbReference>
<evidence type="ECO:0000256" key="5">
    <source>
        <dbReference type="ARBA" id="ARBA00022927"/>
    </source>
</evidence>
<name>A0A6J6UL66_9ZZZZ</name>
<evidence type="ECO:0000256" key="2">
    <source>
        <dbReference type="ARBA" id="ARBA00022448"/>
    </source>
</evidence>
<evidence type="ECO:0000256" key="7">
    <source>
        <dbReference type="ARBA" id="ARBA00023010"/>
    </source>
</evidence>
<keyword evidence="7" id="KW-0811">Translocation</keyword>
<dbReference type="InterPro" id="IPR003849">
    <property type="entry name" value="Preprotein_translocase_YajC"/>
</dbReference>
<dbReference type="GO" id="GO:0015031">
    <property type="term" value="P:protein transport"/>
    <property type="evidence" value="ECO:0007669"/>
    <property type="project" value="UniProtKB-KW"/>
</dbReference>
<dbReference type="AlphaFoldDB" id="A0A6J6UL66"/>
<dbReference type="NCBIfam" id="TIGR00739">
    <property type="entry name" value="yajC"/>
    <property type="match status" value="1"/>
</dbReference>
<dbReference type="SMART" id="SM01323">
    <property type="entry name" value="YajC"/>
    <property type="match status" value="1"/>
</dbReference>
<keyword evidence="8 9" id="KW-0472">Membrane</keyword>
<feature type="transmembrane region" description="Helical" evidence="9">
    <location>
        <begin position="6"/>
        <end position="21"/>
    </location>
</feature>
<accession>A0A6J6UL66</accession>
<dbReference type="PANTHER" id="PTHR33909">
    <property type="entry name" value="SEC TRANSLOCON ACCESSORY COMPLEX SUBUNIT YAJC"/>
    <property type="match status" value="1"/>
</dbReference>
<dbReference type="Pfam" id="PF02699">
    <property type="entry name" value="YajC"/>
    <property type="match status" value="1"/>
</dbReference>
<evidence type="ECO:0000256" key="1">
    <source>
        <dbReference type="ARBA" id="ARBA00004162"/>
    </source>
</evidence>